<feature type="transmembrane region" description="Helical" evidence="1">
    <location>
        <begin position="283"/>
        <end position="303"/>
    </location>
</feature>
<evidence type="ECO:0000313" key="2">
    <source>
        <dbReference type="EMBL" id="CAI2371946.1"/>
    </source>
</evidence>
<reference evidence="2" key="1">
    <citation type="submission" date="2023-07" db="EMBL/GenBank/DDBJ databases">
        <authorList>
            <consortium name="AG Swart"/>
            <person name="Singh M."/>
            <person name="Singh A."/>
            <person name="Seah K."/>
            <person name="Emmerich C."/>
        </authorList>
    </citation>
    <scope>NUCLEOTIDE SEQUENCE</scope>
    <source>
        <strain evidence="2">DP1</strain>
    </source>
</reference>
<sequence>MEVMEEIMGKRGEDETKELVFELFVLSFTIITLVMVLYGLVVVKRVFLSCRRTKDVFKIAQYVMMIGYMITGQVYATLEFFRFFGFFFKTAASFINFFIVTFEWMNSLCWLVLILHILRLRRKREDGNYSLKLMKLTEILLLINFVIAALIFLGCIIAVNILSIVKGCYRCFPETKESCSFCSDIILKTWINDLDRYFTVCMFLQPIIRLILGSLLLFLMRKYINYYYKKRKWKIFFAMIGTVVFFQARFITYYILYTVHEKLSFEEIFICRDQDCYIKERHWYIFLSFFICILFVIFEVSLFKINVENVTFKEDIRELIKSCGIKQHYSNSSIFILSSKTTSSKAFFSDSKSRLLERTSSLLSTTEKLWIAQSEDQLDLLCRDSNESDHESWKRQFLNSRV</sequence>
<gene>
    <name evidence="2" type="ORF">ECRASSUSDP1_LOCUS13273</name>
</gene>
<organism evidence="2 3">
    <name type="scientific">Euplotes crassus</name>
    <dbReference type="NCBI Taxonomy" id="5936"/>
    <lineage>
        <taxon>Eukaryota</taxon>
        <taxon>Sar</taxon>
        <taxon>Alveolata</taxon>
        <taxon>Ciliophora</taxon>
        <taxon>Intramacronucleata</taxon>
        <taxon>Spirotrichea</taxon>
        <taxon>Hypotrichia</taxon>
        <taxon>Euplotida</taxon>
        <taxon>Euplotidae</taxon>
        <taxon>Moneuplotes</taxon>
    </lineage>
</organism>
<feature type="transmembrane region" description="Helical" evidence="1">
    <location>
        <begin position="235"/>
        <end position="256"/>
    </location>
</feature>
<feature type="transmembrane region" description="Helical" evidence="1">
    <location>
        <begin position="197"/>
        <end position="219"/>
    </location>
</feature>
<evidence type="ECO:0000313" key="3">
    <source>
        <dbReference type="Proteomes" id="UP001295684"/>
    </source>
</evidence>
<keyword evidence="1" id="KW-0812">Transmembrane</keyword>
<feature type="transmembrane region" description="Helical" evidence="1">
    <location>
        <begin position="20"/>
        <end position="41"/>
    </location>
</feature>
<proteinExistence type="predicted"/>
<dbReference type="EMBL" id="CAMPGE010013203">
    <property type="protein sequence ID" value="CAI2371946.1"/>
    <property type="molecule type" value="Genomic_DNA"/>
</dbReference>
<feature type="transmembrane region" description="Helical" evidence="1">
    <location>
        <begin position="139"/>
        <end position="165"/>
    </location>
</feature>
<dbReference type="AlphaFoldDB" id="A0AAD1UM13"/>
<feature type="transmembrane region" description="Helical" evidence="1">
    <location>
        <begin position="94"/>
        <end position="118"/>
    </location>
</feature>
<protein>
    <submittedName>
        <fullName evidence="2">Uncharacterized protein</fullName>
    </submittedName>
</protein>
<evidence type="ECO:0000256" key="1">
    <source>
        <dbReference type="SAM" id="Phobius"/>
    </source>
</evidence>
<keyword evidence="1" id="KW-0472">Membrane</keyword>
<dbReference type="Proteomes" id="UP001295684">
    <property type="component" value="Unassembled WGS sequence"/>
</dbReference>
<name>A0AAD1UM13_EUPCR</name>
<feature type="transmembrane region" description="Helical" evidence="1">
    <location>
        <begin position="62"/>
        <end position="88"/>
    </location>
</feature>
<accession>A0AAD1UM13</accession>
<comment type="caution">
    <text evidence="2">The sequence shown here is derived from an EMBL/GenBank/DDBJ whole genome shotgun (WGS) entry which is preliminary data.</text>
</comment>
<keyword evidence="3" id="KW-1185">Reference proteome</keyword>
<keyword evidence="1" id="KW-1133">Transmembrane helix</keyword>